<proteinExistence type="predicted"/>
<accession>A0A6J4I4P8</accession>
<feature type="compositionally biased region" description="Basic residues" evidence="1">
    <location>
        <begin position="204"/>
        <end position="213"/>
    </location>
</feature>
<organism evidence="2">
    <name type="scientific">uncultured Acetobacteraceae bacterium</name>
    <dbReference type="NCBI Taxonomy" id="169975"/>
    <lineage>
        <taxon>Bacteria</taxon>
        <taxon>Pseudomonadati</taxon>
        <taxon>Pseudomonadota</taxon>
        <taxon>Alphaproteobacteria</taxon>
        <taxon>Acetobacterales</taxon>
        <taxon>Acetobacteraceae</taxon>
        <taxon>environmental samples</taxon>
    </lineage>
</organism>
<feature type="compositionally biased region" description="Low complexity" evidence="1">
    <location>
        <begin position="1"/>
        <end position="47"/>
    </location>
</feature>
<keyword evidence="2" id="KW-0378">Hydrolase</keyword>
<dbReference type="AlphaFoldDB" id="A0A6J4I4P8"/>
<dbReference type="GO" id="GO:0004386">
    <property type="term" value="F:helicase activity"/>
    <property type="evidence" value="ECO:0007669"/>
    <property type="project" value="UniProtKB-KW"/>
</dbReference>
<sequence>ARRARSPAARPGGGHDAPAAAGPRAAPRPVGGPGAAARPPRAGAVAGDAERRRGAGRRGLGLPRLRPLRLGSRAARLHRRLRGHARPDGVGGPPPPHRNGRRLADAHGHPAGQRRHRDRQHLLLAPDAAHAGGDGSHVPAHAPRHGRPRLPAPAVEVQRAQRALPRRRRAARLRVRRRAAGEHGGEGPAPRHGHVLHPGGRVARPARRHRRLAGRREFRPGRRAAAVPPTGGL</sequence>
<feature type="compositionally biased region" description="Low complexity" evidence="1">
    <location>
        <begin position="60"/>
        <end position="74"/>
    </location>
</feature>
<keyword evidence="2" id="KW-0067">ATP-binding</keyword>
<feature type="non-terminal residue" evidence="2">
    <location>
        <position position="233"/>
    </location>
</feature>
<keyword evidence="2" id="KW-0547">Nucleotide-binding</keyword>
<dbReference type="EMBL" id="CADCTL010000111">
    <property type="protein sequence ID" value="CAA9240233.1"/>
    <property type="molecule type" value="Genomic_DNA"/>
</dbReference>
<feature type="region of interest" description="Disordered" evidence="1">
    <location>
        <begin position="1"/>
        <end position="233"/>
    </location>
</feature>
<name>A0A6J4I4P8_9PROT</name>
<feature type="compositionally biased region" description="Basic residues" evidence="1">
    <location>
        <begin position="75"/>
        <end position="84"/>
    </location>
</feature>
<evidence type="ECO:0000313" key="2">
    <source>
        <dbReference type="EMBL" id="CAA9240233.1"/>
    </source>
</evidence>
<reference evidence="2" key="1">
    <citation type="submission" date="2020-02" db="EMBL/GenBank/DDBJ databases">
        <authorList>
            <person name="Meier V. D."/>
        </authorList>
    </citation>
    <scope>NUCLEOTIDE SEQUENCE</scope>
    <source>
        <strain evidence="2">AVDCRST_MAG04</strain>
    </source>
</reference>
<feature type="non-terminal residue" evidence="2">
    <location>
        <position position="1"/>
    </location>
</feature>
<gene>
    <name evidence="2" type="ORF">AVDCRST_MAG04-1575</name>
</gene>
<feature type="compositionally biased region" description="Basic residues" evidence="1">
    <location>
        <begin position="164"/>
        <end position="178"/>
    </location>
</feature>
<evidence type="ECO:0000256" key="1">
    <source>
        <dbReference type="SAM" id="MobiDB-lite"/>
    </source>
</evidence>
<keyword evidence="2" id="KW-0347">Helicase</keyword>
<protein>
    <submittedName>
        <fullName evidence="2">Protein export cytoplasm protein SecA ATPase RNA helicase</fullName>
    </submittedName>
</protein>